<dbReference type="PANTHER" id="PTHR24150:SF8">
    <property type="entry name" value="ANKYRIN REPEAT AND MYND DOMAIN-CONTAINING PROTEIN 2"/>
    <property type="match status" value="1"/>
</dbReference>
<dbReference type="AlphaFoldDB" id="A0AAD9K6L2"/>
<accession>A0AAD9K6L2</accession>
<sequence>MLAAGAKVGRENCVGRTAAQMAAFVGQYQCVSLINNFFAKDDLAYYTQVQGLETEPKLPPELLSPLYGLVIQNNLNPVGVCHVSNTLLCRVEYVTCQ</sequence>
<evidence type="ECO:0000313" key="1">
    <source>
        <dbReference type="EMBL" id="KAK2165844.1"/>
    </source>
</evidence>
<name>A0AAD9K6L2_RIDPI</name>
<dbReference type="PANTHER" id="PTHR24150">
    <property type="entry name" value="ANKYRIN REPEAT AND MYND DOMAIN-CONTAINING PROTEIN 2"/>
    <property type="match status" value="1"/>
</dbReference>
<comment type="caution">
    <text evidence="1">The sequence shown here is derived from an EMBL/GenBank/DDBJ whole genome shotgun (WGS) entry which is preliminary data.</text>
</comment>
<dbReference type="Proteomes" id="UP001209878">
    <property type="component" value="Unassembled WGS sequence"/>
</dbReference>
<keyword evidence="2" id="KW-1185">Reference proteome</keyword>
<dbReference type="EMBL" id="JAODUO010001348">
    <property type="protein sequence ID" value="KAK2165844.1"/>
    <property type="molecule type" value="Genomic_DNA"/>
</dbReference>
<dbReference type="InterPro" id="IPR052452">
    <property type="entry name" value="Ankyrin-MYND_dom_contain_2"/>
</dbReference>
<organism evidence="1 2">
    <name type="scientific">Ridgeia piscesae</name>
    <name type="common">Tubeworm</name>
    <dbReference type="NCBI Taxonomy" id="27915"/>
    <lineage>
        <taxon>Eukaryota</taxon>
        <taxon>Metazoa</taxon>
        <taxon>Spiralia</taxon>
        <taxon>Lophotrochozoa</taxon>
        <taxon>Annelida</taxon>
        <taxon>Polychaeta</taxon>
        <taxon>Sedentaria</taxon>
        <taxon>Canalipalpata</taxon>
        <taxon>Sabellida</taxon>
        <taxon>Siboglinidae</taxon>
        <taxon>Ridgeia</taxon>
    </lineage>
</organism>
<evidence type="ECO:0000313" key="2">
    <source>
        <dbReference type="Proteomes" id="UP001209878"/>
    </source>
</evidence>
<proteinExistence type="predicted"/>
<gene>
    <name evidence="1" type="ORF">NP493_1348g00001</name>
</gene>
<protein>
    <submittedName>
        <fullName evidence="1">Uncharacterized protein</fullName>
    </submittedName>
</protein>
<reference evidence="1" key="1">
    <citation type="journal article" date="2023" name="Mol. Biol. Evol.">
        <title>Third-Generation Sequencing Reveals the Adaptive Role of the Epigenome in Three Deep-Sea Polychaetes.</title>
        <authorList>
            <person name="Perez M."/>
            <person name="Aroh O."/>
            <person name="Sun Y."/>
            <person name="Lan Y."/>
            <person name="Juniper S.K."/>
            <person name="Young C.R."/>
            <person name="Angers B."/>
            <person name="Qian P.Y."/>
        </authorList>
    </citation>
    <scope>NUCLEOTIDE SEQUENCE</scope>
    <source>
        <strain evidence="1">R07B-5</strain>
    </source>
</reference>